<dbReference type="PANTHER" id="PTHR24409:SF356">
    <property type="entry name" value="C2H2 FINGER DOMAIN TRANSCRIPTION FACTOR (EUROFUNG)"/>
    <property type="match status" value="1"/>
</dbReference>
<dbReference type="Pfam" id="PF12874">
    <property type="entry name" value="zf-met"/>
    <property type="match status" value="2"/>
</dbReference>
<feature type="domain" description="C2H2-type" evidence="6">
    <location>
        <begin position="90"/>
        <end position="119"/>
    </location>
</feature>
<evidence type="ECO:0000256" key="2">
    <source>
        <dbReference type="ARBA" id="ARBA00022737"/>
    </source>
</evidence>
<dbReference type="Proteomes" id="UP001148299">
    <property type="component" value="Unassembled WGS sequence"/>
</dbReference>
<sequence length="281" mass="32526">SSFTMFECDYCTDTFYEEEDCEEHMDDYNHWVRVECDTCDRRFRSQNACQQHMNATNHHKPKHGCDTCTKMFFTPQAAMQHMQASGHRKNFCQPCNRQFMNENNFRAHMNSKTHRGKQVKCPFCTATFVTASGASHHLETGACPNARHATRESIHRAISQLDPTGIITKKQIGWHDERNSTYSATDAAFNGRHWICYFCSKGFGTRDALNKHLNSPVHQSKIYHCLNKRGRCTKEFVSLAALFNHLESESCGFTRFENVQKFHNRLNDAVQNRRMITGLPI</sequence>
<dbReference type="SMART" id="SM00355">
    <property type="entry name" value="ZnF_C2H2"/>
    <property type="match status" value="6"/>
</dbReference>
<keyword evidence="2" id="KW-0677">Repeat</keyword>
<proteinExistence type="predicted"/>
<feature type="domain" description="C2H2-type" evidence="6">
    <location>
        <begin position="34"/>
        <end position="63"/>
    </location>
</feature>
<dbReference type="InterPro" id="IPR013087">
    <property type="entry name" value="Znf_C2H2_type"/>
</dbReference>
<reference evidence="7" key="1">
    <citation type="submission" date="2022-12" db="EMBL/GenBank/DDBJ databases">
        <authorList>
            <person name="Petersen C."/>
        </authorList>
    </citation>
    <scope>NUCLEOTIDE SEQUENCE</scope>
    <source>
        <strain evidence="7">IBT 35675</strain>
    </source>
</reference>
<dbReference type="Gene3D" id="3.30.160.60">
    <property type="entry name" value="Classic Zinc Finger"/>
    <property type="match status" value="3"/>
</dbReference>
<dbReference type="GO" id="GO:0000981">
    <property type="term" value="F:DNA-binding transcription factor activity, RNA polymerase II-specific"/>
    <property type="evidence" value="ECO:0007669"/>
    <property type="project" value="TreeGrafter"/>
</dbReference>
<dbReference type="PROSITE" id="PS00028">
    <property type="entry name" value="ZINC_FINGER_C2H2_1"/>
    <property type="match status" value="5"/>
</dbReference>
<dbReference type="GO" id="GO:0005634">
    <property type="term" value="C:nucleus"/>
    <property type="evidence" value="ECO:0007669"/>
    <property type="project" value="TreeGrafter"/>
</dbReference>
<dbReference type="AlphaFoldDB" id="A0A9W9RKV2"/>
<feature type="domain" description="C2H2-type" evidence="6">
    <location>
        <begin position="194"/>
        <end position="223"/>
    </location>
</feature>
<evidence type="ECO:0000256" key="1">
    <source>
        <dbReference type="ARBA" id="ARBA00022723"/>
    </source>
</evidence>
<gene>
    <name evidence="7" type="ORF">N7541_002840</name>
</gene>
<comment type="caution">
    <text evidence="7">The sequence shown here is derived from an EMBL/GenBank/DDBJ whole genome shotgun (WGS) entry which is preliminary data.</text>
</comment>
<keyword evidence="3 5" id="KW-0863">Zinc-finger</keyword>
<evidence type="ECO:0000259" key="6">
    <source>
        <dbReference type="PROSITE" id="PS50157"/>
    </source>
</evidence>
<dbReference type="GO" id="GO:0008270">
    <property type="term" value="F:zinc ion binding"/>
    <property type="evidence" value="ECO:0007669"/>
    <property type="project" value="UniProtKB-KW"/>
</dbReference>
<organism evidence="7 8">
    <name type="scientific">Penicillium brevicompactum</name>
    <dbReference type="NCBI Taxonomy" id="5074"/>
    <lineage>
        <taxon>Eukaryota</taxon>
        <taxon>Fungi</taxon>
        <taxon>Dikarya</taxon>
        <taxon>Ascomycota</taxon>
        <taxon>Pezizomycotina</taxon>
        <taxon>Eurotiomycetes</taxon>
        <taxon>Eurotiomycetidae</taxon>
        <taxon>Eurotiales</taxon>
        <taxon>Aspergillaceae</taxon>
        <taxon>Penicillium</taxon>
    </lineage>
</organism>
<dbReference type="Pfam" id="PF13912">
    <property type="entry name" value="zf-C2H2_6"/>
    <property type="match status" value="1"/>
</dbReference>
<keyword evidence="8" id="KW-1185">Reference proteome</keyword>
<evidence type="ECO:0000256" key="5">
    <source>
        <dbReference type="PROSITE-ProRule" id="PRU00042"/>
    </source>
</evidence>
<accession>A0A9W9RKV2</accession>
<dbReference type="PROSITE" id="PS50157">
    <property type="entry name" value="ZINC_FINGER_C2H2_2"/>
    <property type="match status" value="3"/>
</dbReference>
<evidence type="ECO:0000313" key="7">
    <source>
        <dbReference type="EMBL" id="KAJ5361996.1"/>
    </source>
</evidence>
<evidence type="ECO:0000256" key="4">
    <source>
        <dbReference type="ARBA" id="ARBA00022833"/>
    </source>
</evidence>
<reference evidence="7" key="2">
    <citation type="journal article" date="2023" name="IMA Fungus">
        <title>Comparative genomic study of the Penicillium genus elucidates a diverse pangenome and 15 lateral gene transfer events.</title>
        <authorList>
            <person name="Petersen C."/>
            <person name="Sorensen T."/>
            <person name="Nielsen M.R."/>
            <person name="Sondergaard T.E."/>
            <person name="Sorensen J.L."/>
            <person name="Fitzpatrick D.A."/>
            <person name="Frisvad J.C."/>
            <person name="Nielsen K.L."/>
        </authorList>
    </citation>
    <scope>NUCLEOTIDE SEQUENCE</scope>
    <source>
        <strain evidence="7">IBT 35675</strain>
    </source>
</reference>
<evidence type="ECO:0000313" key="8">
    <source>
        <dbReference type="Proteomes" id="UP001148299"/>
    </source>
</evidence>
<dbReference type="SUPFAM" id="SSF57667">
    <property type="entry name" value="beta-beta-alpha zinc fingers"/>
    <property type="match status" value="3"/>
</dbReference>
<dbReference type="EMBL" id="JAPZBR010000002">
    <property type="protein sequence ID" value="KAJ5361996.1"/>
    <property type="molecule type" value="Genomic_DNA"/>
</dbReference>
<dbReference type="InterPro" id="IPR036236">
    <property type="entry name" value="Znf_C2H2_sf"/>
</dbReference>
<evidence type="ECO:0000256" key="3">
    <source>
        <dbReference type="ARBA" id="ARBA00022771"/>
    </source>
</evidence>
<dbReference type="PANTHER" id="PTHR24409">
    <property type="entry name" value="ZINC FINGER PROTEIN 142"/>
    <property type="match status" value="1"/>
</dbReference>
<name>A0A9W9RKV2_PENBR</name>
<dbReference type="GO" id="GO:0000977">
    <property type="term" value="F:RNA polymerase II transcription regulatory region sequence-specific DNA binding"/>
    <property type="evidence" value="ECO:0007669"/>
    <property type="project" value="TreeGrafter"/>
</dbReference>
<keyword evidence="1" id="KW-0479">Metal-binding</keyword>
<protein>
    <submittedName>
        <fullName evidence="7">Zinc finger C2H2</fullName>
    </submittedName>
</protein>
<keyword evidence="4" id="KW-0862">Zinc</keyword>
<feature type="non-terminal residue" evidence="7">
    <location>
        <position position="1"/>
    </location>
</feature>